<dbReference type="GO" id="GO:0019251">
    <property type="term" value="P:anaerobic cobalamin biosynthetic process"/>
    <property type="evidence" value="ECO:0007669"/>
    <property type="project" value="UniProtKB-UniRule"/>
</dbReference>
<dbReference type="HAMAP" id="MF_00786">
    <property type="entry name" value="CbiT"/>
    <property type="match status" value="1"/>
</dbReference>
<name>A0A2K5ANV0_9ARCH</name>
<keyword evidence="8" id="KW-1185">Reference proteome</keyword>
<evidence type="ECO:0000256" key="2">
    <source>
        <dbReference type="ARBA" id="ARBA00022603"/>
    </source>
</evidence>
<dbReference type="GO" id="GO:0008276">
    <property type="term" value="F:protein methyltransferase activity"/>
    <property type="evidence" value="ECO:0007669"/>
    <property type="project" value="InterPro"/>
</dbReference>
<gene>
    <name evidence="5 7" type="primary">cbiT</name>
    <name evidence="7" type="ORF">NCAV_0107</name>
</gene>
<sequence>MDQHLWPYRTPGIPDDLFVRDESVPITKEEVRVIALSKARLREGYRVIDVGSGTGSISIEAAIQVGSTGRVYAIDRDADAIALIRENARRFSITNIEVVQGDAMDVLPSMPEADAVFVGGAGGRMYDIVRLACTRLRSKGRIVVDTIMVESMSSALSAMYDLGLEDVDVTQVVVAKGRRISTGTMLIARNPVLIISAEKP</sequence>
<evidence type="ECO:0000256" key="4">
    <source>
        <dbReference type="ARBA" id="ARBA00022691"/>
    </source>
</evidence>
<dbReference type="CDD" id="cd02440">
    <property type="entry name" value="AdoMet_MTases"/>
    <property type="match status" value="1"/>
</dbReference>
<dbReference type="UniPathway" id="UPA00148">
    <property type="reaction ID" value="UER00229"/>
</dbReference>
<dbReference type="AlphaFoldDB" id="A0A2K5ANV0"/>
<evidence type="ECO:0000313" key="8">
    <source>
        <dbReference type="Proteomes" id="UP000236248"/>
    </source>
</evidence>
<dbReference type="GO" id="GO:0043776">
    <property type="term" value="F:cobalt-precorrin-6B C5-methyltransferase activity"/>
    <property type="evidence" value="ECO:0007669"/>
    <property type="project" value="RHEA"/>
</dbReference>
<keyword evidence="4 5" id="KW-0949">S-adenosyl-L-methionine</keyword>
<dbReference type="NCBIfam" id="NF001556">
    <property type="entry name" value="PRK00377.1"/>
    <property type="match status" value="1"/>
</dbReference>
<proteinExistence type="inferred from homology"/>
<dbReference type="PANTHER" id="PTHR43182">
    <property type="entry name" value="COBALT-PRECORRIN-6B C(15)-METHYLTRANSFERASE (DECARBOXYLATING)"/>
    <property type="match status" value="1"/>
</dbReference>
<keyword evidence="1 5" id="KW-0169">Cobalamin biosynthesis</keyword>
<dbReference type="EMBL" id="LT981265">
    <property type="protein sequence ID" value="SPC33307.1"/>
    <property type="molecule type" value="Genomic_DNA"/>
</dbReference>
<comment type="pathway">
    <text evidence="5">Cofactor biosynthesis; adenosylcobalamin biosynthesis; cob(II)yrinate a,c-diamide from sirohydrochlorin (anaerobic route): step 8/10.</text>
</comment>
<dbReference type="Gene3D" id="3.40.50.150">
    <property type="entry name" value="Vaccinia Virus protein VP39"/>
    <property type="match status" value="1"/>
</dbReference>
<comment type="similarity">
    <text evidence="5">Belongs to the methyltransferase superfamily. Archaeal-type CbiT family.</text>
</comment>
<feature type="binding site" evidence="5">
    <location>
        <begin position="51"/>
        <end position="55"/>
    </location>
    <ligand>
        <name>S-adenosyl-L-methionine</name>
        <dbReference type="ChEBI" id="CHEBI:59789"/>
    </ligand>
</feature>
<feature type="binding site" evidence="5">
    <location>
        <position position="27"/>
    </location>
    <ligand>
        <name>S-adenosyl-L-methionine</name>
        <dbReference type="ChEBI" id="CHEBI:59789"/>
    </ligand>
</feature>
<feature type="domain" description="Methyltransferase" evidence="6">
    <location>
        <begin position="42"/>
        <end position="148"/>
    </location>
</feature>
<evidence type="ECO:0000259" key="6">
    <source>
        <dbReference type="Pfam" id="PF13847"/>
    </source>
</evidence>
<dbReference type="EC" id="2.1.1.196" evidence="5"/>
<feature type="binding site" evidence="5">
    <location>
        <position position="103"/>
    </location>
    <ligand>
        <name>S-adenosyl-L-methionine</name>
        <dbReference type="ChEBI" id="CHEBI:59789"/>
    </ligand>
</feature>
<protein>
    <recommendedName>
        <fullName evidence="5">Probable cobalt-precorrin-6B C(15)-methyltransferase (decarboxylating)</fullName>
        <ecNumber evidence="5">2.1.1.196</ecNumber>
    </recommendedName>
</protein>
<evidence type="ECO:0000256" key="3">
    <source>
        <dbReference type="ARBA" id="ARBA00022679"/>
    </source>
</evidence>
<dbReference type="InterPro" id="IPR023475">
    <property type="entry name" value="CbiT"/>
</dbReference>
<dbReference type="InterPro" id="IPR029063">
    <property type="entry name" value="SAM-dependent_MTases_sf"/>
</dbReference>
<evidence type="ECO:0000256" key="1">
    <source>
        <dbReference type="ARBA" id="ARBA00022573"/>
    </source>
</evidence>
<dbReference type="SUPFAM" id="SSF53335">
    <property type="entry name" value="S-adenosyl-L-methionine-dependent methyltransferases"/>
    <property type="match status" value="1"/>
</dbReference>
<dbReference type="GeneID" id="41594212"/>
<dbReference type="KEGG" id="ncv:NCAV_0107"/>
<accession>A0A2K5ANV0</accession>
<evidence type="ECO:0000313" key="7">
    <source>
        <dbReference type="EMBL" id="SPC33307.1"/>
    </source>
</evidence>
<evidence type="ECO:0000256" key="5">
    <source>
        <dbReference type="HAMAP-Rule" id="MF_00786"/>
    </source>
</evidence>
<feature type="binding site" evidence="5">
    <location>
        <position position="75"/>
    </location>
    <ligand>
        <name>S-adenosyl-L-methionine</name>
        <dbReference type="ChEBI" id="CHEBI:59789"/>
    </ligand>
</feature>
<dbReference type="Pfam" id="PF13847">
    <property type="entry name" value="Methyltransf_31"/>
    <property type="match status" value="1"/>
</dbReference>
<dbReference type="NCBIfam" id="TIGR02469">
    <property type="entry name" value="CbiT"/>
    <property type="match status" value="1"/>
</dbReference>
<dbReference type="PANTHER" id="PTHR43182:SF1">
    <property type="entry name" value="COBALT-PRECORRIN-7 C(5)-METHYLTRANSFERASE"/>
    <property type="match status" value="1"/>
</dbReference>
<dbReference type="GO" id="GO:0032259">
    <property type="term" value="P:methylation"/>
    <property type="evidence" value="ECO:0007669"/>
    <property type="project" value="UniProtKB-KW"/>
</dbReference>
<comment type="function">
    <text evidence="5">Catalyzes the methylation of C-15 in cobalt-precorrin-6B followed by the decarboxylation of C-12 to form cobalt-precorrin-7.</text>
</comment>
<dbReference type="InterPro" id="IPR014008">
    <property type="entry name" value="Cbl_synth_MTase_CbiT"/>
</dbReference>
<dbReference type="RefSeq" id="WP_103287828.1">
    <property type="nucleotide sequence ID" value="NZ_LT981265.1"/>
</dbReference>
<dbReference type="InterPro" id="IPR025714">
    <property type="entry name" value="Methyltranfer_dom"/>
</dbReference>
<comment type="catalytic activity">
    <reaction evidence="5">
        <text>Co-precorrin-6B + S-adenosyl-L-methionine = Co-precorrin-7 + S-adenosyl-L-homocysteine + CO2</text>
        <dbReference type="Rhea" id="RHEA:36067"/>
        <dbReference type="ChEBI" id="CHEBI:16526"/>
        <dbReference type="ChEBI" id="CHEBI:57856"/>
        <dbReference type="ChEBI" id="CHEBI:59789"/>
        <dbReference type="ChEBI" id="CHEBI:70791"/>
        <dbReference type="ChEBI" id="CHEBI:72780"/>
        <dbReference type="EC" id="2.1.1.196"/>
    </reaction>
</comment>
<keyword evidence="3 5" id="KW-0808">Transferase</keyword>
<dbReference type="InterPro" id="IPR050714">
    <property type="entry name" value="Cobalamin_biosynth_MTase"/>
</dbReference>
<keyword evidence="2 5" id="KW-0489">Methyltransferase</keyword>
<dbReference type="Proteomes" id="UP000236248">
    <property type="component" value="Chromosome NCAV"/>
</dbReference>
<organism evidence="7 8">
    <name type="scientific">Candidatus Nitrosocaldus cavascurensis</name>
    <dbReference type="NCBI Taxonomy" id="2058097"/>
    <lineage>
        <taxon>Archaea</taxon>
        <taxon>Nitrososphaerota</taxon>
        <taxon>Nitrososphaeria</taxon>
        <taxon>Candidatus Nitrosocaldales</taxon>
        <taxon>Candidatus Nitrosocaldaceae</taxon>
        <taxon>Candidatus Nitrosocaldus</taxon>
    </lineage>
</organism>
<reference evidence="8" key="1">
    <citation type="submission" date="2018-01" db="EMBL/GenBank/DDBJ databases">
        <authorList>
            <person name="Kerou L M."/>
        </authorList>
    </citation>
    <scope>NUCLEOTIDE SEQUENCE [LARGE SCALE GENOMIC DNA]</scope>
    <source>
        <strain evidence="8">SCU2</strain>
    </source>
</reference>